<dbReference type="Proteomes" id="UP000316291">
    <property type="component" value="Unassembled WGS sequence"/>
</dbReference>
<keyword evidence="2" id="KW-1185">Reference proteome</keyword>
<organism evidence="1 2">
    <name type="scientific">Bradyrhizobium huanghuaihaiense</name>
    <dbReference type="NCBI Taxonomy" id="990078"/>
    <lineage>
        <taxon>Bacteria</taxon>
        <taxon>Pseudomonadati</taxon>
        <taxon>Pseudomonadota</taxon>
        <taxon>Alphaproteobacteria</taxon>
        <taxon>Hyphomicrobiales</taxon>
        <taxon>Nitrobacteraceae</taxon>
        <taxon>Bradyrhizobium</taxon>
    </lineage>
</organism>
<dbReference type="CDD" id="cd09176">
    <property type="entry name" value="PLDc_unchar6"/>
    <property type="match status" value="1"/>
</dbReference>
<dbReference type="EMBL" id="VLLA01000001">
    <property type="protein sequence ID" value="TWI76460.1"/>
    <property type="molecule type" value="Genomic_DNA"/>
</dbReference>
<protein>
    <recommendedName>
        <fullName evidence="3">PLD phosphodiesterase domain-containing protein</fullName>
    </recommendedName>
</protein>
<comment type="caution">
    <text evidence="1">The sequence shown here is derived from an EMBL/GenBank/DDBJ whole genome shotgun (WGS) entry which is preliminary data.</text>
</comment>
<dbReference type="InterPro" id="IPR059166">
    <property type="entry name" value="PLD-like_cat"/>
</dbReference>
<gene>
    <name evidence="1" type="ORF">IQ16_00701</name>
</gene>
<evidence type="ECO:0000313" key="2">
    <source>
        <dbReference type="Proteomes" id="UP000316291"/>
    </source>
</evidence>
<dbReference type="RefSeq" id="WP_145831195.1">
    <property type="nucleotide sequence ID" value="NZ_VLLA01000001.1"/>
</dbReference>
<evidence type="ECO:0000313" key="1">
    <source>
        <dbReference type="EMBL" id="TWI76460.1"/>
    </source>
</evidence>
<sequence length="601" mass="64976">MSERHAWQGQPYLDELRPDPSASVRIALFASYSVDVSAVAATLLALIGKNNEKGSGTAVDFAQAIDHLAGKVQILIQRGRIARPVALPKIAGILDQFIIEQPHDEQTRSWHPKIALVAYDVLSAPSGWKLWIGSRNLTRSRDLDVGVLLTGGSKRGKNKVLLPGIGSVAARLANDAGRSDGETLAAELEQTWWEAPSGYAVRSLLDGLGEGVVLPPEPPPGKLHGVTIVSPFLSPAFVKTASGWGPDGARTLISTMPSLVELANRAGNPLAGFSKILAYAVPDPALDEGAAARGEADATAEDDAEPAPLSLHAKIYSFDMGADCIIRVGSANATDRAWSGRNSEIMVELGAGAEFRRGLQFLTGLATPVIVDELANMRPTDKSAADALEKSRRRLVATWNPRLLRDGEKFTLDAGIVPELAHADHKLEVGHANGDLLPWPIGASVLELGSVPLSLQSEFVHVRISGPTDELGWMQRVEVTPGLEKGRDLAALARHMGLRAFHEWMRTRLNGDTLPSDDTPWDEEPGKRLRGRSSSVYDRLTLEDILSAWARDNRAFERVDRHFGPYVEAILAHGENLSDADKADLHELSLIWAMARERLAS</sequence>
<evidence type="ECO:0008006" key="3">
    <source>
        <dbReference type="Google" id="ProtNLM"/>
    </source>
</evidence>
<reference evidence="1 2" key="1">
    <citation type="journal article" date="2015" name="Stand. Genomic Sci.">
        <title>Genomic Encyclopedia of Bacterial and Archaeal Type Strains, Phase III: the genomes of soil and plant-associated and newly described type strains.</title>
        <authorList>
            <person name="Whitman W.B."/>
            <person name="Woyke T."/>
            <person name="Klenk H.P."/>
            <person name="Zhou Y."/>
            <person name="Lilburn T.G."/>
            <person name="Beck B.J."/>
            <person name="De Vos P."/>
            <person name="Vandamme P."/>
            <person name="Eisen J.A."/>
            <person name="Garrity G."/>
            <person name="Hugenholtz P."/>
            <person name="Kyrpides N.C."/>
        </authorList>
    </citation>
    <scope>NUCLEOTIDE SEQUENCE [LARGE SCALE GENOMIC DNA]</scope>
    <source>
        <strain evidence="1 2">CGMCC 1.10948</strain>
    </source>
</reference>
<proteinExistence type="predicted"/>
<name>A0A562S7J8_9BRAD</name>
<dbReference type="AlphaFoldDB" id="A0A562S7J8"/>
<accession>A0A562S7J8</accession>
<dbReference type="OrthoDB" id="369674at2"/>